<feature type="region of interest" description="Disordered" evidence="1">
    <location>
        <begin position="1"/>
        <end position="152"/>
    </location>
</feature>
<dbReference type="Proteomes" id="UP000023152">
    <property type="component" value="Unassembled WGS sequence"/>
</dbReference>
<feature type="compositionally biased region" description="Acidic residues" evidence="1">
    <location>
        <begin position="1"/>
        <end position="28"/>
    </location>
</feature>
<feature type="compositionally biased region" description="Polar residues" evidence="1">
    <location>
        <begin position="130"/>
        <end position="139"/>
    </location>
</feature>
<name>X6MVB3_RETFI</name>
<protein>
    <submittedName>
        <fullName evidence="2">Uncharacterized protein</fullName>
    </submittedName>
</protein>
<comment type="caution">
    <text evidence="2">The sequence shown here is derived from an EMBL/GenBank/DDBJ whole genome shotgun (WGS) entry which is preliminary data.</text>
</comment>
<evidence type="ECO:0000313" key="3">
    <source>
        <dbReference type="Proteomes" id="UP000023152"/>
    </source>
</evidence>
<evidence type="ECO:0000313" key="2">
    <source>
        <dbReference type="EMBL" id="ETO17794.1"/>
    </source>
</evidence>
<organism evidence="2 3">
    <name type="scientific">Reticulomyxa filosa</name>
    <dbReference type="NCBI Taxonomy" id="46433"/>
    <lineage>
        <taxon>Eukaryota</taxon>
        <taxon>Sar</taxon>
        <taxon>Rhizaria</taxon>
        <taxon>Retaria</taxon>
        <taxon>Foraminifera</taxon>
        <taxon>Monothalamids</taxon>
        <taxon>Reticulomyxidae</taxon>
        <taxon>Reticulomyxa</taxon>
    </lineage>
</organism>
<sequence length="163" mass="17848">MKTIDDNESNENEDDESTEEKEASDDEEKTATKDAKKDKTFRNGKTTAKHAKDTVGRTQPHNENGKNVGKQKTTKTGTNTNTNKSANNNSKKNKQKSPSKAKVVPKANESVKITSKLTQSKRPLPRALSANASSVSATLKQRVPSKNADKQSKSVFLLLTFSI</sequence>
<proteinExistence type="predicted"/>
<gene>
    <name evidence="2" type="ORF">RFI_19519</name>
</gene>
<reference evidence="2 3" key="1">
    <citation type="journal article" date="2013" name="Curr. Biol.">
        <title>The Genome of the Foraminiferan Reticulomyxa filosa.</title>
        <authorList>
            <person name="Glockner G."/>
            <person name="Hulsmann N."/>
            <person name="Schleicher M."/>
            <person name="Noegel A.A."/>
            <person name="Eichinger L."/>
            <person name="Gallinger C."/>
            <person name="Pawlowski J."/>
            <person name="Sierra R."/>
            <person name="Euteneuer U."/>
            <person name="Pillet L."/>
            <person name="Moustafa A."/>
            <person name="Platzer M."/>
            <person name="Groth M."/>
            <person name="Szafranski K."/>
            <person name="Schliwa M."/>
        </authorList>
    </citation>
    <scope>NUCLEOTIDE SEQUENCE [LARGE SCALE GENOMIC DNA]</scope>
</reference>
<feature type="non-terminal residue" evidence="2">
    <location>
        <position position="163"/>
    </location>
</feature>
<evidence type="ECO:0000256" key="1">
    <source>
        <dbReference type="SAM" id="MobiDB-lite"/>
    </source>
</evidence>
<accession>X6MVB3</accession>
<dbReference type="AlphaFoldDB" id="X6MVB3"/>
<dbReference type="EMBL" id="ASPP01015978">
    <property type="protein sequence ID" value="ETO17794.1"/>
    <property type="molecule type" value="Genomic_DNA"/>
</dbReference>
<feature type="compositionally biased region" description="Basic and acidic residues" evidence="1">
    <location>
        <begin position="29"/>
        <end position="41"/>
    </location>
</feature>
<keyword evidence="3" id="KW-1185">Reference proteome</keyword>
<feature type="compositionally biased region" description="Polar residues" evidence="1">
    <location>
        <begin position="111"/>
        <end position="121"/>
    </location>
</feature>
<feature type="compositionally biased region" description="Low complexity" evidence="1">
    <location>
        <begin position="65"/>
        <end position="90"/>
    </location>
</feature>